<reference evidence="2" key="3">
    <citation type="journal article" date="2017" name="Nature">
        <title>Genome sequence of the progenitor of the wheat D genome Aegilops tauschii.</title>
        <authorList>
            <person name="Luo M.C."/>
            <person name="Gu Y.Q."/>
            <person name="Puiu D."/>
            <person name="Wang H."/>
            <person name="Twardziok S.O."/>
            <person name="Deal K.R."/>
            <person name="Huo N."/>
            <person name="Zhu T."/>
            <person name="Wang L."/>
            <person name="Wang Y."/>
            <person name="McGuire P.E."/>
            <person name="Liu S."/>
            <person name="Long H."/>
            <person name="Ramasamy R.K."/>
            <person name="Rodriguez J.C."/>
            <person name="Van S.L."/>
            <person name="Yuan L."/>
            <person name="Wang Z."/>
            <person name="Xia Z."/>
            <person name="Xiao L."/>
            <person name="Anderson O.D."/>
            <person name="Ouyang S."/>
            <person name="Liang Y."/>
            <person name="Zimin A.V."/>
            <person name="Pertea G."/>
            <person name="Qi P."/>
            <person name="Bennetzen J.L."/>
            <person name="Dai X."/>
            <person name="Dawson M.W."/>
            <person name="Muller H.G."/>
            <person name="Kugler K."/>
            <person name="Rivarola-Duarte L."/>
            <person name="Spannagl M."/>
            <person name="Mayer K.F.X."/>
            <person name="Lu F.H."/>
            <person name="Bevan M.W."/>
            <person name="Leroy P."/>
            <person name="Li P."/>
            <person name="You F.M."/>
            <person name="Sun Q."/>
            <person name="Liu Z."/>
            <person name="Lyons E."/>
            <person name="Wicker T."/>
            <person name="Salzberg S.L."/>
            <person name="Devos K.M."/>
            <person name="Dvorak J."/>
        </authorList>
    </citation>
    <scope>NUCLEOTIDE SEQUENCE [LARGE SCALE GENOMIC DNA]</scope>
    <source>
        <strain evidence="2">cv. AL8/78</strain>
    </source>
</reference>
<feature type="transmembrane region" description="Helical" evidence="1">
    <location>
        <begin position="14"/>
        <end position="36"/>
    </location>
</feature>
<protein>
    <submittedName>
        <fullName evidence="2">Uncharacterized protein</fullName>
    </submittedName>
</protein>
<reference evidence="3" key="1">
    <citation type="journal article" date="2014" name="Science">
        <title>Ancient hybridizations among the ancestral genomes of bread wheat.</title>
        <authorList>
            <consortium name="International Wheat Genome Sequencing Consortium,"/>
            <person name="Marcussen T."/>
            <person name="Sandve S.R."/>
            <person name="Heier L."/>
            <person name="Spannagl M."/>
            <person name="Pfeifer M."/>
            <person name="Jakobsen K.S."/>
            <person name="Wulff B.B."/>
            <person name="Steuernagel B."/>
            <person name="Mayer K.F."/>
            <person name="Olsen O.A."/>
        </authorList>
    </citation>
    <scope>NUCLEOTIDE SEQUENCE [LARGE SCALE GENOMIC DNA]</scope>
    <source>
        <strain evidence="3">cv. AL8/78</strain>
    </source>
</reference>
<reference evidence="2" key="5">
    <citation type="journal article" date="2021" name="G3 (Bethesda)">
        <title>Aegilops tauschii genome assembly Aet v5.0 features greater sequence contiguity and improved annotation.</title>
        <authorList>
            <person name="Wang L."/>
            <person name="Zhu T."/>
            <person name="Rodriguez J.C."/>
            <person name="Deal K.R."/>
            <person name="Dubcovsky J."/>
            <person name="McGuire P.E."/>
            <person name="Lux T."/>
            <person name="Spannagl M."/>
            <person name="Mayer K.F.X."/>
            <person name="Baldrich P."/>
            <person name="Meyers B.C."/>
            <person name="Huo N."/>
            <person name="Gu Y.Q."/>
            <person name="Zhou H."/>
            <person name="Devos K.M."/>
            <person name="Bennetzen J.L."/>
            <person name="Unver T."/>
            <person name="Budak H."/>
            <person name="Gulick P.J."/>
            <person name="Galiba G."/>
            <person name="Kalapos B."/>
            <person name="Nelson D.R."/>
            <person name="Li P."/>
            <person name="You F.M."/>
            <person name="Luo M.C."/>
            <person name="Dvorak J."/>
        </authorList>
    </citation>
    <scope>NUCLEOTIDE SEQUENCE [LARGE SCALE GENOMIC DNA]</scope>
    <source>
        <strain evidence="2">cv. AL8/78</strain>
    </source>
</reference>
<organism evidence="2 3">
    <name type="scientific">Aegilops tauschii subsp. strangulata</name>
    <name type="common">Goatgrass</name>
    <dbReference type="NCBI Taxonomy" id="200361"/>
    <lineage>
        <taxon>Eukaryota</taxon>
        <taxon>Viridiplantae</taxon>
        <taxon>Streptophyta</taxon>
        <taxon>Embryophyta</taxon>
        <taxon>Tracheophyta</taxon>
        <taxon>Spermatophyta</taxon>
        <taxon>Magnoliopsida</taxon>
        <taxon>Liliopsida</taxon>
        <taxon>Poales</taxon>
        <taxon>Poaceae</taxon>
        <taxon>BOP clade</taxon>
        <taxon>Pooideae</taxon>
        <taxon>Triticodae</taxon>
        <taxon>Triticeae</taxon>
        <taxon>Triticinae</taxon>
        <taxon>Aegilops</taxon>
    </lineage>
</organism>
<dbReference type="Gramene" id="AET3Gv20429500.5">
    <property type="protein sequence ID" value="AET3Gv20429500.5"/>
    <property type="gene ID" value="AET3Gv20429500"/>
</dbReference>
<dbReference type="AlphaFoldDB" id="A0A453ERE6"/>
<evidence type="ECO:0000313" key="2">
    <source>
        <dbReference type="EnsemblPlants" id="AET3Gv20429500.5"/>
    </source>
</evidence>
<dbReference type="EnsemblPlants" id="AET3Gv20429500.5">
    <property type="protein sequence ID" value="AET3Gv20429500.5"/>
    <property type="gene ID" value="AET3Gv20429500"/>
</dbReference>
<keyword evidence="1" id="KW-0812">Transmembrane</keyword>
<dbReference type="Proteomes" id="UP000015105">
    <property type="component" value="Chromosome 3D"/>
</dbReference>
<proteinExistence type="predicted"/>
<keyword evidence="1" id="KW-0472">Membrane</keyword>
<evidence type="ECO:0000256" key="1">
    <source>
        <dbReference type="SAM" id="Phobius"/>
    </source>
</evidence>
<keyword evidence="1" id="KW-1133">Transmembrane helix</keyword>
<reference evidence="3" key="2">
    <citation type="journal article" date="2017" name="Nat. Plants">
        <title>The Aegilops tauschii genome reveals multiple impacts of transposons.</title>
        <authorList>
            <person name="Zhao G."/>
            <person name="Zou C."/>
            <person name="Li K."/>
            <person name="Wang K."/>
            <person name="Li T."/>
            <person name="Gao L."/>
            <person name="Zhang X."/>
            <person name="Wang H."/>
            <person name="Yang Z."/>
            <person name="Liu X."/>
            <person name="Jiang W."/>
            <person name="Mao L."/>
            <person name="Kong X."/>
            <person name="Jiao Y."/>
            <person name="Jia J."/>
        </authorList>
    </citation>
    <scope>NUCLEOTIDE SEQUENCE [LARGE SCALE GENOMIC DNA]</scope>
    <source>
        <strain evidence="3">cv. AL8/78</strain>
    </source>
</reference>
<name>A0A453ERE6_AEGTS</name>
<accession>A0A453ERE6</accession>
<reference evidence="2" key="4">
    <citation type="submission" date="2019-03" db="UniProtKB">
        <authorList>
            <consortium name="EnsemblPlants"/>
        </authorList>
    </citation>
    <scope>IDENTIFICATION</scope>
</reference>
<evidence type="ECO:0000313" key="3">
    <source>
        <dbReference type="Proteomes" id="UP000015105"/>
    </source>
</evidence>
<keyword evidence="3" id="KW-1185">Reference proteome</keyword>
<sequence length="63" mass="7405">MIENGMCDVNSSLLLMYIFTLDLYVIMFFILFQLILDLTMQKILKNFARPIFISYISVKTIGF</sequence>